<gene>
    <name evidence="2" type="ORF">CPB83DRAFT_903461</name>
</gene>
<reference evidence="2" key="1">
    <citation type="submission" date="2020-11" db="EMBL/GenBank/DDBJ databases">
        <authorList>
            <consortium name="DOE Joint Genome Institute"/>
            <person name="Ahrendt S."/>
            <person name="Riley R."/>
            <person name="Andreopoulos W."/>
            <person name="Labutti K."/>
            <person name="Pangilinan J."/>
            <person name="Ruiz-Duenas F.J."/>
            <person name="Barrasa J.M."/>
            <person name="Sanchez-Garcia M."/>
            <person name="Camarero S."/>
            <person name="Miyauchi S."/>
            <person name="Serrano A."/>
            <person name="Linde D."/>
            <person name="Babiker R."/>
            <person name="Drula E."/>
            <person name="Ayuso-Fernandez I."/>
            <person name="Pacheco R."/>
            <person name="Padilla G."/>
            <person name="Ferreira P."/>
            <person name="Barriuso J."/>
            <person name="Kellner H."/>
            <person name="Castanera R."/>
            <person name="Alfaro M."/>
            <person name="Ramirez L."/>
            <person name="Pisabarro A.G."/>
            <person name="Kuo A."/>
            <person name="Tritt A."/>
            <person name="Lipzen A."/>
            <person name="He G."/>
            <person name="Yan M."/>
            <person name="Ng V."/>
            <person name="Cullen D."/>
            <person name="Martin F."/>
            <person name="Rosso M.-N."/>
            <person name="Henrissat B."/>
            <person name="Hibbett D."/>
            <person name="Martinez A.T."/>
            <person name="Grigoriev I.V."/>
        </authorList>
    </citation>
    <scope>NUCLEOTIDE SEQUENCE</scope>
    <source>
        <strain evidence="2">CBS 506.95</strain>
    </source>
</reference>
<feature type="compositionally biased region" description="Polar residues" evidence="1">
    <location>
        <begin position="308"/>
        <end position="331"/>
    </location>
</feature>
<keyword evidence="3" id="KW-1185">Reference proteome</keyword>
<feature type="region of interest" description="Disordered" evidence="1">
    <location>
        <begin position="1"/>
        <end position="353"/>
    </location>
</feature>
<evidence type="ECO:0000313" key="3">
    <source>
        <dbReference type="Proteomes" id="UP000807306"/>
    </source>
</evidence>
<feature type="compositionally biased region" description="Low complexity" evidence="1">
    <location>
        <begin position="270"/>
        <end position="293"/>
    </location>
</feature>
<dbReference type="EMBL" id="MU157830">
    <property type="protein sequence ID" value="KAF9532980.1"/>
    <property type="molecule type" value="Genomic_DNA"/>
</dbReference>
<feature type="compositionally biased region" description="Basic and acidic residues" evidence="1">
    <location>
        <begin position="341"/>
        <end position="353"/>
    </location>
</feature>
<dbReference type="Proteomes" id="UP000807306">
    <property type="component" value="Unassembled WGS sequence"/>
</dbReference>
<feature type="compositionally biased region" description="Basic and acidic residues" evidence="1">
    <location>
        <begin position="411"/>
        <end position="421"/>
    </location>
</feature>
<feature type="compositionally biased region" description="Basic and acidic residues" evidence="1">
    <location>
        <begin position="190"/>
        <end position="200"/>
    </location>
</feature>
<feature type="compositionally biased region" description="Polar residues" evidence="1">
    <location>
        <begin position="89"/>
        <end position="100"/>
    </location>
</feature>
<evidence type="ECO:0000313" key="2">
    <source>
        <dbReference type="EMBL" id="KAF9532980.1"/>
    </source>
</evidence>
<evidence type="ECO:0000256" key="1">
    <source>
        <dbReference type="SAM" id="MobiDB-lite"/>
    </source>
</evidence>
<feature type="compositionally biased region" description="Acidic residues" evidence="1">
    <location>
        <begin position="128"/>
        <end position="155"/>
    </location>
</feature>
<dbReference type="AlphaFoldDB" id="A0A9P6EPG1"/>
<feature type="compositionally biased region" description="Basic residues" evidence="1">
    <location>
        <begin position="12"/>
        <end position="21"/>
    </location>
</feature>
<feature type="region of interest" description="Disordered" evidence="1">
    <location>
        <begin position="411"/>
        <end position="451"/>
    </location>
</feature>
<comment type="caution">
    <text evidence="2">The sequence shown here is derived from an EMBL/GenBank/DDBJ whole genome shotgun (WGS) entry which is preliminary data.</text>
</comment>
<sequence length="451" mass="49916">MSEDYGADLLTKRKRKPNKRYVRSDDEDEEPSPVPAKAPRRNSTTRPRRRSTAAEDTSFREAETGDVDMNIDIEGVDDEDEELLAAASVGTSQSQSQNKPSKGRRSNRGKTQANGPPARKKSRNVVVSEEEEDDFLEAEAVPESDEERTDEDYYSEDERRKKGKGKASGGSRGTKRKANVELEGSSARPAFERKLSVDTRKKNKSSVKADESLQSLLDFSESVPTPDPSEKFSSPVVPSQSLDSPVPTPTIPAPAPPKKLKLPTIKKTKLPGTTSGPATGGTSTPTSATPKTKLPLDLGIGSNRKAHNATTDLDLSNKSIYQELFKTSTDGGTPRTGLNRRSKEEDRRKELNKQKEDYLAKQAEEALHSFDLQAPTDRISQFEEKLRTIKSGALYPQWLAGKWKVVYEREQYEKEKRKQKEQAQALIPVPDAPNGSSQEEGEHLHLVSPST</sequence>
<name>A0A9P6EPG1_9AGAR</name>
<protein>
    <submittedName>
        <fullName evidence="2">Uncharacterized protein</fullName>
    </submittedName>
</protein>
<feature type="compositionally biased region" description="Pro residues" evidence="1">
    <location>
        <begin position="246"/>
        <end position="257"/>
    </location>
</feature>
<feature type="compositionally biased region" description="Basic residues" evidence="1">
    <location>
        <begin position="258"/>
        <end position="269"/>
    </location>
</feature>
<organism evidence="2 3">
    <name type="scientific">Crepidotus variabilis</name>
    <dbReference type="NCBI Taxonomy" id="179855"/>
    <lineage>
        <taxon>Eukaryota</taxon>
        <taxon>Fungi</taxon>
        <taxon>Dikarya</taxon>
        <taxon>Basidiomycota</taxon>
        <taxon>Agaricomycotina</taxon>
        <taxon>Agaricomycetes</taxon>
        <taxon>Agaricomycetidae</taxon>
        <taxon>Agaricales</taxon>
        <taxon>Agaricineae</taxon>
        <taxon>Crepidotaceae</taxon>
        <taxon>Crepidotus</taxon>
    </lineage>
</organism>
<dbReference type="OrthoDB" id="3362703at2759"/>
<feature type="compositionally biased region" description="Acidic residues" evidence="1">
    <location>
        <begin position="64"/>
        <end position="83"/>
    </location>
</feature>
<accession>A0A9P6EPG1</accession>
<proteinExistence type="predicted"/>